<proteinExistence type="predicted"/>
<dbReference type="AlphaFoldDB" id="H3NR14"/>
<accession>H3NR14</accession>
<gene>
    <name evidence="1" type="ORF">HMPREF9709_01775</name>
</gene>
<evidence type="ECO:0000313" key="2">
    <source>
        <dbReference type="Proteomes" id="UP000004191"/>
    </source>
</evidence>
<sequence length="42" mass="4942">MKIDFEKSENIEINISSFLYIYPKINPTIIVKLTPIRNTTSR</sequence>
<organism evidence="1 2">
    <name type="scientific">Helcococcus kunzii ATCC 51366</name>
    <dbReference type="NCBI Taxonomy" id="883114"/>
    <lineage>
        <taxon>Bacteria</taxon>
        <taxon>Bacillati</taxon>
        <taxon>Bacillota</taxon>
        <taxon>Tissierellia</taxon>
        <taxon>Tissierellales</taxon>
        <taxon>Peptoniphilaceae</taxon>
        <taxon>Helcococcus</taxon>
    </lineage>
</organism>
<dbReference type="HOGENOM" id="CLU_3252450_0_0_9"/>
<reference evidence="1 2" key="1">
    <citation type="submission" date="2012-01" db="EMBL/GenBank/DDBJ databases">
        <title>The Genome Sequence of Helcococcus kunzii ATCC 51366.</title>
        <authorList>
            <consortium name="The Broad Institute Genome Sequencing Platform"/>
            <person name="Earl A."/>
            <person name="Ward D."/>
            <person name="Feldgarden M."/>
            <person name="Gevers D."/>
            <person name="Huys G."/>
            <person name="Young S.K."/>
            <person name="Zeng Q."/>
            <person name="Gargeya S."/>
            <person name="Fitzgerald M."/>
            <person name="Haas B."/>
            <person name="Abouelleil A."/>
            <person name="Alvarado L."/>
            <person name="Arachchi H.M."/>
            <person name="Berlin A."/>
            <person name="Chapman S.B."/>
            <person name="Gearin G."/>
            <person name="Goldberg J."/>
            <person name="Griggs A."/>
            <person name="Gujja S."/>
            <person name="Hansen M."/>
            <person name="Heiman D."/>
            <person name="Howarth C."/>
            <person name="Larimer J."/>
            <person name="Lui A."/>
            <person name="MacDonald P.J.P."/>
            <person name="McCowen C."/>
            <person name="Montmayeur A."/>
            <person name="Murphy C."/>
            <person name="Neiman D."/>
            <person name="Pearson M."/>
            <person name="Priest M."/>
            <person name="Roberts A."/>
            <person name="Saif S."/>
            <person name="Shea T."/>
            <person name="Sisk P."/>
            <person name="Stolte C."/>
            <person name="Sykes S."/>
            <person name="Wortman J."/>
            <person name="Nusbaum C."/>
            <person name="Birren B."/>
        </authorList>
    </citation>
    <scope>NUCLEOTIDE SEQUENCE [LARGE SCALE GENOMIC DNA]</scope>
    <source>
        <strain evidence="1 2">ATCC 51366</strain>
    </source>
</reference>
<name>H3NR14_9FIRM</name>
<dbReference type="EMBL" id="AGEI01000032">
    <property type="protein sequence ID" value="EHR31962.1"/>
    <property type="molecule type" value="Genomic_DNA"/>
</dbReference>
<protein>
    <submittedName>
        <fullName evidence="1">Uncharacterized protein</fullName>
    </submittedName>
</protein>
<comment type="caution">
    <text evidence="1">The sequence shown here is derived from an EMBL/GenBank/DDBJ whole genome shotgun (WGS) entry which is preliminary data.</text>
</comment>
<dbReference type="Proteomes" id="UP000004191">
    <property type="component" value="Unassembled WGS sequence"/>
</dbReference>
<keyword evidence="2" id="KW-1185">Reference proteome</keyword>
<evidence type="ECO:0000313" key="1">
    <source>
        <dbReference type="EMBL" id="EHR31962.1"/>
    </source>
</evidence>